<dbReference type="SUPFAM" id="SSF56349">
    <property type="entry name" value="DNA breaking-rejoining enzymes"/>
    <property type="match status" value="1"/>
</dbReference>
<evidence type="ECO:0000256" key="2">
    <source>
        <dbReference type="SAM" id="Phobius"/>
    </source>
</evidence>
<dbReference type="GO" id="GO:0003677">
    <property type="term" value="F:DNA binding"/>
    <property type="evidence" value="ECO:0007669"/>
    <property type="project" value="InterPro"/>
</dbReference>
<dbReference type="GO" id="GO:0006310">
    <property type="term" value="P:DNA recombination"/>
    <property type="evidence" value="ECO:0007669"/>
    <property type="project" value="UniProtKB-KW"/>
</dbReference>
<evidence type="ECO:0000259" key="3">
    <source>
        <dbReference type="PROSITE" id="PS51898"/>
    </source>
</evidence>
<reference evidence="4 5" key="1">
    <citation type="submission" date="2016-05" db="EMBL/GenBank/DDBJ databases">
        <title>Complete Genome and Methylome Analysis of Psychrotrophic Bacterial Isolates from Antarctic Lake Untersee.</title>
        <authorList>
            <person name="Fomenkov A."/>
            <person name="Akimov V.N."/>
            <person name="Vasilyeva L.V."/>
            <person name="Andersen D."/>
            <person name="Vincze T."/>
            <person name="Roberts R.J."/>
        </authorList>
    </citation>
    <scope>NUCLEOTIDE SEQUENCE [LARGE SCALE GENOMIC DNA]</scope>
    <source>
        <strain evidence="4 5">U14-5</strain>
    </source>
</reference>
<dbReference type="CDD" id="cd01192">
    <property type="entry name" value="INT_C_like_3"/>
    <property type="match status" value="1"/>
</dbReference>
<dbReference type="GO" id="GO:0015074">
    <property type="term" value="P:DNA integration"/>
    <property type="evidence" value="ECO:0007669"/>
    <property type="project" value="InterPro"/>
</dbReference>
<proteinExistence type="predicted"/>
<keyword evidence="2" id="KW-1133">Transmembrane helix</keyword>
<keyword evidence="1" id="KW-0233">DNA recombination</keyword>
<dbReference type="InterPro" id="IPR013762">
    <property type="entry name" value="Integrase-like_cat_sf"/>
</dbReference>
<evidence type="ECO:0000313" key="5">
    <source>
        <dbReference type="Proteomes" id="UP000185426"/>
    </source>
</evidence>
<dbReference type="EMBL" id="CP015607">
    <property type="protein sequence ID" value="APT45784.1"/>
    <property type="molecule type" value="Genomic_DNA"/>
</dbReference>
<dbReference type="Proteomes" id="UP000185426">
    <property type="component" value="Chromosome"/>
</dbReference>
<dbReference type="InterPro" id="IPR050090">
    <property type="entry name" value="Tyrosine_recombinase_XerCD"/>
</dbReference>
<name>A0A1L6ZH05_BACIA</name>
<dbReference type="PROSITE" id="PS51898">
    <property type="entry name" value="TYR_RECOMBINASE"/>
    <property type="match status" value="1"/>
</dbReference>
<dbReference type="PANTHER" id="PTHR30349:SF82">
    <property type="entry name" value="INTEGRASE_RECOMBINASE YOEC-RELATED"/>
    <property type="match status" value="1"/>
</dbReference>
<dbReference type="AlphaFoldDB" id="A0A1L6ZH05"/>
<evidence type="ECO:0000313" key="4">
    <source>
        <dbReference type="EMBL" id="APT45784.1"/>
    </source>
</evidence>
<dbReference type="PANTHER" id="PTHR30349">
    <property type="entry name" value="PHAGE INTEGRASE-RELATED"/>
    <property type="match status" value="1"/>
</dbReference>
<sequence length="178" mass="19667">MANPVDAIKNKRDIERMKKALHGRDLVMFVLGVSLGLRISDLLTIRVGDLRGQSHLAIKEGKTGKTRDIKLSSTVVKLAQKLDGDDDSYVFQSRKGVNKPISHVQAYRVLNAAAVRAGINIDIGTHTLRKTFGYQLYSKGINITRIMKVFGHSSEAQTLKYIGITADEIDAAYEAIEI</sequence>
<accession>A0A1L6ZH05</accession>
<organism evidence="4 5">
    <name type="scientific">Bacillus safensis</name>
    <dbReference type="NCBI Taxonomy" id="561879"/>
    <lineage>
        <taxon>Bacteria</taxon>
        <taxon>Bacillati</taxon>
        <taxon>Bacillota</taxon>
        <taxon>Bacilli</taxon>
        <taxon>Bacillales</taxon>
        <taxon>Bacillaceae</taxon>
        <taxon>Bacillus</taxon>
    </lineage>
</organism>
<protein>
    <submittedName>
        <fullName evidence="4">Integrase</fullName>
    </submittedName>
</protein>
<evidence type="ECO:0000256" key="1">
    <source>
        <dbReference type="ARBA" id="ARBA00023172"/>
    </source>
</evidence>
<gene>
    <name evidence="4" type="ORF">BSA145_07655</name>
</gene>
<feature type="transmembrane region" description="Helical" evidence="2">
    <location>
        <begin position="26"/>
        <end position="45"/>
    </location>
</feature>
<dbReference type="RefSeq" id="WP_075622077.1">
    <property type="nucleotide sequence ID" value="NZ_CP015607.1"/>
</dbReference>
<dbReference type="InterPro" id="IPR002104">
    <property type="entry name" value="Integrase_catalytic"/>
</dbReference>
<dbReference type="InterPro" id="IPR011010">
    <property type="entry name" value="DNA_brk_join_enz"/>
</dbReference>
<dbReference type="Pfam" id="PF00589">
    <property type="entry name" value="Phage_integrase"/>
    <property type="match status" value="1"/>
</dbReference>
<dbReference type="Gene3D" id="1.10.443.10">
    <property type="entry name" value="Intergrase catalytic core"/>
    <property type="match status" value="1"/>
</dbReference>
<keyword evidence="2" id="KW-0812">Transmembrane</keyword>
<feature type="domain" description="Tyr recombinase" evidence="3">
    <location>
        <begin position="3"/>
        <end position="174"/>
    </location>
</feature>
<keyword evidence="2" id="KW-0472">Membrane</keyword>